<keyword evidence="1" id="KW-0472">Membrane</keyword>
<dbReference type="PANTHER" id="PTHR33373:SF1">
    <property type="entry name" value="DUF4050 DOMAIN-CONTAINING PROTEIN"/>
    <property type="match status" value="1"/>
</dbReference>
<organism evidence="4 5">
    <name type="scientific">Buddleja alternifolia</name>
    <dbReference type="NCBI Taxonomy" id="168488"/>
    <lineage>
        <taxon>Eukaryota</taxon>
        <taxon>Viridiplantae</taxon>
        <taxon>Streptophyta</taxon>
        <taxon>Embryophyta</taxon>
        <taxon>Tracheophyta</taxon>
        <taxon>Spermatophyta</taxon>
        <taxon>Magnoliopsida</taxon>
        <taxon>eudicotyledons</taxon>
        <taxon>Gunneridae</taxon>
        <taxon>Pentapetalae</taxon>
        <taxon>asterids</taxon>
        <taxon>lamiids</taxon>
        <taxon>Lamiales</taxon>
        <taxon>Scrophulariaceae</taxon>
        <taxon>Buddlejeae</taxon>
        <taxon>Buddleja</taxon>
    </lineage>
</organism>
<dbReference type="Proteomes" id="UP000826271">
    <property type="component" value="Unassembled WGS sequence"/>
</dbReference>
<dbReference type="InterPro" id="IPR025124">
    <property type="entry name" value="Gag1-like_clamp"/>
</dbReference>
<proteinExistence type="predicted"/>
<feature type="domain" description="Gag1-like clamp" evidence="3">
    <location>
        <begin position="73"/>
        <end position="185"/>
    </location>
</feature>
<sequence length="185" mass="20511">MFMVGFLLRIGSVAAWIVHIIACMGVYSLLEQSSGCLGCDTKRKLMSSLNEPLKGQNCKNSKASLSEGFWTASTCDMDNSVLQSLGSISSTSTLTQANDAHGAGCSSKPSEFVNHGLVLWNQSRQKWIGSKKHESQAQQLREPRLSWNATYDNLLSTNKPFRKPIPLGEMIDFLVDIWEQEGMYD</sequence>
<evidence type="ECO:0000259" key="3">
    <source>
        <dbReference type="Pfam" id="PF13259"/>
    </source>
</evidence>
<dbReference type="EMBL" id="WHWC01000002">
    <property type="protein sequence ID" value="KAG8388277.1"/>
    <property type="molecule type" value="Genomic_DNA"/>
</dbReference>
<accession>A0AAV6Y7T7</accession>
<name>A0AAV6Y7T7_9LAMI</name>
<protein>
    <recommendedName>
        <fullName evidence="3">Gag1-like clamp domain-containing protein</fullName>
    </recommendedName>
</protein>
<keyword evidence="2" id="KW-0732">Signal</keyword>
<feature type="chain" id="PRO_5043652953" description="Gag1-like clamp domain-containing protein" evidence="2">
    <location>
        <begin position="16"/>
        <end position="185"/>
    </location>
</feature>
<comment type="caution">
    <text evidence="4">The sequence shown here is derived from an EMBL/GenBank/DDBJ whole genome shotgun (WGS) entry which is preliminary data.</text>
</comment>
<reference evidence="4" key="1">
    <citation type="submission" date="2019-10" db="EMBL/GenBank/DDBJ databases">
        <authorList>
            <person name="Zhang R."/>
            <person name="Pan Y."/>
            <person name="Wang J."/>
            <person name="Ma R."/>
            <person name="Yu S."/>
        </authorList>
    </citation>
    <scope>NUCLEOTIDE SEQUENCE</scope>
    <source>
        <strain evidence="4">LA-IB0</strain>
        <tissue evidence="4">Leaf</tissue>
    </source>
</reference>
<keyword evidence="5" id="KW-1185">Reference proteome</keyword>
<evidence type="ECO:0000256" key="1">
    <source>
        <dbReference type="SAM" id="Phobius"/>
    </source>
</evidence>
<evidence type="ECO:0000256" key="2">
    <source>
        <dbReference type="SAM" id="SignalP"/>
    </source>
</evidence>
<evidence type="ECO:0000313" key="4">
    <source>
        <dbReference type="EMBL" id="KAG8388277.1"/>
    </source>
</evidence>
<keyword evidence="1" id="KW-1133">Transmembrane helix</keyword>
<dbReference type="PANTHER" id="PTHR33373">
    <property type="entry name" value="OS07G0479600 PROTEIN"/>
    <property type="match status" value="1"/>
</dbReference>
<keyword evidence="1" id="KW-0812">Transmembrane</keyword>
<feature type="signal peptide" evidence="2">
    <location>
        <begin position="1"/>
        <end position="15"/>
    </location>
</feature>
<dbReference type="AlphaFoldDB" id="A0AAV6Y7T7"/>
<dbReference type="Pfam" id="PF13259">
    <property type="entry name" value="clamp_Gag1-like"/>
    <property type="match status" value="1"/>
</dbReference>
<gene>
    <name evidence="4" type="ORF">BUALT_Bualt02G0108900</name>
</gene>
<feature type="transmembrane region" description="Helical" evidence="1">
    <location>
        <begin position="7"/>
        <end position="30"/>
    </location>
</feature>
<evidence type="ECO:0000313" key="5">
    <source>
        <dbReference type="Proteomes" id="UP000826271"/>
    </source>
</evidence>